<feature type="domain" description="Type I restriction modification DNA specificity" evidence="6">
    <location>
        <begin position="33"/>
        <end position="176"/>
    </location>
</feature>
<dbReference type="Gene3D" id="3.90.220.20">
    <property type="entry name" value="DNA methylase specificity domains"/>
    <property type="match status" value="2"/>
</dbReference>
<dbReference type="EMBL" id="CZAU01000002">
    <property type="protein sequence ID" value="CUO96787.1"/>
    <property type="molecule type" value="Genomic_DNA"/>
</dbReference>
<evidence type="ECO:0000313" key="7">
    <source>
        <dbReference type="EMBL" id="CUO96787.1"/>
    </source>
</evidence>
<dbReference type="InterPro" id="IPR051212">
    <property type="entry name" value="Type-I_RE_S_subunit"/>
</dbReference>
<dbReference type="PANTHER" id="PTHR43140:SF1">
    <property type="entry name" value="TYPE I RESTRICTION ENZYME ECOKI SPECIFICITY SUBUNIT"/>
    <property type="match status" value="1"/>
</dbReference>
<dbReference type="CDD" id="cd17262">
    <property type="entry name" value="RMtype1_S_Aco12261I-TRD2-CR2"/>
    <property type="match status" value="1"/>
</dbReference>
<dbReference type="Pfam" id="PF01420">
    <property type="entry name" value="Methylase_S"/>
    <property type="match status" value="1"/>
</dbReference>
<reference evidence="7 8" key="1">
    <citation type="submission" date="2015-09" db="EMBL/GenBank/DDBJ databases">
        <authorList>
            <consortium name="Pathogen Informatics"/>
        </authorList>
    </citation>
    <scope>NUCLEOTIDE SEQUENCE [LARGE SCALE GENOMIC DNA]</scope>
    <source>
        <strain evidence="7 8">2789STDY5834908</strain>
    </source>
</reference>
<evidence type="ECO:0000256" key="2">
    <source>
        <dbReference type="ARBA" id="ARBA00022747"/>
    </source>
</evidence>
<dbReference type="GO" id="GO:0003677">
    <property type="term" value="F:DNA binding"/>
    <property type="evidence" value="ECO:0007669"/>
    <property type="project" value="UniProtKB-KW"/>
</dbReference>
<accession>A0A174JFV4</accession>
<comment type="similarity">
    <text evidence="1">Belongs to the type-I restriction system S methylase family.</text>
</comment>
<dbReference type="AlphaFoldDB" id="A0A174JFV4"/>
<gene>
    <name evidence="7" type="ORF">ERS852520_00294</name>
</gene>
<protein>
    <submittedName>
        <fullName evidence="7">Type I restriction enzyme specificity protein MPN_089</fullName>
    </submittedName>
</protein>
<keyword evidence="3" id="KW-0238">DNA-binding</keyword>
<evidence type="ECO:0000256" key="4">
    <source>
        <dbReference type="ARBA" id="ARBA00038652"/>
    </source>
</evidence>
<dbReference type="RefSeq" id="WP_055159096.1">
    <property type="nucleotide sequence ID" value="NZ_CZAU01000002.1"/>
</dbReference>
<dbReference type="PANTHER" id="PTHR43140">
    <property type="entry name" value="TYPE-1 RESTRICTION ENZYME ECOKI SPECIFICITY PROTEIN"/>
    <property type="match status" value="1"/>
</dbReference>
<organism evidence="7 8">
    <name type="scientific">Anaerostipes hadrus</name>
    <dbReference type="NCBI Taxonomy" id="649756"/>
    <lineage>
        <taxon>Bacteria</taxon>
        <taxon>Bacillati</taxon>
        <taxon>Bacillota</taxon>
        <taxon>Clostridia</taxon>
        <taxon>Lachnospirales</taxon>
        <taxon>Lachnospiraceae</taxon>
        <taxon>Anaerostipes</taxon>
    </lineage>
</organism>
<dbReference type="SUPFAM" id="SSF116734">
    <property type="entry name" value="DNA methylase specificity domain"/>
    <property type="match status" value="2"/>
</dbReference>
<keyword evidence="5" id="KW-0175">Coiled coil</keyword>
<dbReference type="GO" id="GO:0009307">
    <property type="term" value="P:DNA restriction-modification system"/>
    <property type="evidence" value="ECO:0007669"/>
    <property type="project" value="UniProtKB-KW"/>
</dbReference>
<keyword evidence="2" id="KW-0680">Restriction system</keyword>
<proteinExistence type="inferred from homology"/>
<name>A0A174JFV4_ANAHA</name>
<evidence type="ECO:0000256" key="3">
    <source>
        <dbReference type="ARBA" id="ARBA00023125"/>
    </source>
</evidence>
<evidence type="ECO:0000259" key="6">
    <source>
        <dbReference type="Pfam" id="PF01420"/>
    </source>
</evidence>
<sequence>MSKINELIQTLCPDGVEYKILPMISVNCDRQRKAITSGKRIAGSTPYYGASGIVDYVEGYIFDGVYLLVSEDGANLLARSTPIAFSISGKTWVNNHAHVLKFENDVTRKFVEYFLNSIDLSPYITGGAQPKLNQNNLNSIEIPVPPLPVQEEIVRILDEYTELETELEAKLSEEIELKQKQYMFLTSELIDKLESDSVMPLESVCGIYDGTHSTPQYTDSGVRFVSVENINDLYGSQKFISEEAYEKFKIKPQIGDVFMTRIGTMGKCAIVDRDEPLGYYVSLALLRPDSTVLSSEYLRWYLESGAGWKELEARTLWNATPIKINKGEIGKMLIKVPSLAVQDVVVKKIKAYYDAKTSLLTSLNTELESRKKQYAYYRDQLLTFKRKE</sequence>
<evidence type="ECO:0000256" key="1">
    <source>
        <dbReference type="ARBA" id="ARBA00010923"/>
    </source>
</evidence>
<dbReference type="Proteomes" id="UP000095564">
    <property type="component" value="Unassembled WGS sequence"/>
</dbReference>
<comment type="subunit">
    <text evidence="4">The methyltransferase is composed of M and S polypeptides.</text>
</comment>
<dbReference type="InterPro" id="IPR044946">
    <property type="entry name" value="Restrct_endonuc_typeI_TRD_sf"/>
</dbReference>
<evidence type="ECO:0000256" key="5">
    <source>
        <dbReference type="SAM" id="Coils"/>
    </source>
</evidence>
<evidence type="ECO:0000313" key="8">
    <source>
        <dbReference type="Proteomes" id="UP000095564"/>
    </source>
</evidence>
<feature type="coiled-coil region" evidence="5">
    <location>
        <begin position="153"/>
        <end position="180"/>
    </location>
</feature>
<dbReference type="InterPro" id="IPR000055">
    <property type="entry name" value="Restrct_endonuc_typeI_TRD"/>
</dbReference>